<evidence type="ECO:0000313" key="2">
    <source>
        <dbReference type="EMBL" id="CAH1435576.1"/>
    </source>
</evidence>
<name>A0AAU9N839_9ASTR</name>
<keyword evidence="3" id="KW-1185">Reference proteome</keyword>
<reference evidence="2 3" key="1">
    <citation type="submission" date="2022-01" db="EMBL/GenBank/DDBJ databases">
        <authorList>
            <person name="Xiong W."/>
            <person name="Schranz E."/>
        </authorList>
    </citation>
    <scope>NUCLEOTIDE SEQUENCE [LARGE SCALE GENOMIC DNA]</scope>
</reference>
<dbReference type="AlphaFoldDB" id="A0AAU9N839"/>
<dbReference type="EMBL" id="CAKMRJ010004445">
    <property type="protein sequence ID" value="CAH1435576.1"/>
    <property type="molecule type" value="Genomic_DNA"/>
</dbReference>
<organism evidence="2 3">
    <name type="scientific">Lactuca virosa</name>
    <dbReference type="NCBI Taxonomy" id="75947"/>
    <lineage>
        <taxon>Eukaryota</taxon>
        <taxon>Viridiplantae</taxon>
        <taxon>Streptophyta</taxon>
        <taxon>Embryophyta</taxon>
        <taxon>Tracheophyta</taxon>
        <taxon>Spermatophyta</taxon>
        <taxon>Magnoliopsida</taxon>
        <taxon>eudicotyledons</taxon>
        <taxon>Gunneridae</taxon>
        <taxon>Pentapetalae</taxon>
        <taxon>asterids</taxon>
        <taxon>campanulids</taxon>
        <taxon>Asterales</taxon>
        <taxon>Asteraceae</taxon>
        <taxon>Cichorioideae</taxon>
        <taxon>Cichorieae</taxon>
        <taxon>Lactucinae</taxon>
        <taxon>Lactuca</taxon>
    </lineage>
</organism>
<evidence type="ECO:0000313" key="3">
    <source>
        <dbReference type="Proteomes" id="UP001157418"/>
    </source>
</evidence>
<feature type="transmembrane region" description="Helical" evidence="1">
    <location>
        <begin position="9"/>
        <end position="30"/>
    </location>
</feature>
<sequence length="70" mass="7394">MAYTTKSSFVVMVLVLSFICMICVPILALGPACLGQCDAINMDCLQLCHELAFVTGSCKGGPSSECCCHD</sequence>
<keyword evidence="1" id="KW-1133">Transmembrane helix</keyword>
<comment type="caution">
    <text evidence="2">The sequence shown here is derived from an EMBL/GenBank/DDBJ whole genome shotgun (WGS) entry which is preliminary data.</text>
</comment>
<keyword evidence="1" id="KW-0472">Membrane</keyword>
<proteinExistence type="predicted"/>
<evidence type="ECO:0000256" key="1">
    <source>
        <dbReference type="SAM" id="Phobius"/>
    </source>
</evidence>
<keyword evidence="1" id="KW-0812">Transmembrane</keyword>
<protein>
    <submittedName>
        <fullName evidence="2">Uncharacterized protein</fullName>
    </submittedName>
</protein>
<dbReference type="Proteomes" id="UP001157418">
    <property type="component" value="Unassembled WGS sequence"/>
</dbReference>
<gene>
    <name evidence="2" type="ORF">LVIROSA_LOCUS22008</name>
</gene>
<accession>A0AAU9N839</accession>